<proteinExistence type="predicted"/>
<evidence type="ECO:0000313" key="1">
    <source>
        <dbReference type="EMBL" id="CAE0100383.1"/>
    </source>
</evidence>
<sequence>MVSNHLAKSHMMQFTGNGGGGSDGSDGGWSELEMLLNRGAAASCVGIAGCFLPEDRMEAAKAIVSNHKNLLKDICNPSTSINIEGAPLSQVELSRVRPNLAPHVDEGLRETARRLIGRGQPPMLHPSPVAAEARAATARYLHKRIQSTPSQKPGRNPDMSERAAEAMKAVLVEVGSTLWEPLRSLMELGASENASGVAGRHSKEAREQAAKAIISNHFRLLQDICNPSETDNIDGKSLTQSELQRVHPSLAAYVDEGLRETARRLLGHGMPTALNPTNAAEDARSACARYLHARIHSTLEQKPDREPDMCPAAAEAMKAVLVEVGSSAWETLEMFLEKGASPTCAGVASNHSKAARQEAAVAIITNHFRLIQDICNPSPTTNIDNVPLTQVELTRVHPSKAGIIEDTLFETARRLLGRGQAKILADGTGQDARVACAKYLDARIHHSPEQKPGRTPDMSPEAALAMKAVLYEVANSNGRFFQPSLSFLQMKTMSLATEMETLAMHMKMGGQITPRQAMDMSKQLERIANSEGGAYDDFHDAAVVPKATRKRMPDPTPGFHAPPDTLKLSAATDVKTSTTCTLM</sequence>
<accession>A0A7S3AF58</accession>
<reference evidence="1" key="1">
    <citation type="submission" date="2021-01" db="EMBL/GenBank/DDBJ databases">
        <authorList>
            <person name="Corre E."/>
            <person name="Pelletier E."/>
            <person name="Niang G."/>
            <person name="Scheremetjew M."/>
            <person name="Finn R."/>
            <person name="Kale V."/>
            <person name="Holt S."/>
            <person name="Cochrane G."/>
            <person name="Meng A."/>
            <person name="Brown T."/>
            <person name="Cohen L."/>
        </authorList>
    </citation>
    <scope>NUCLEOTIDE SEQUENCE</scope>
    <source>
        <strain evidence="1">CCMP281</strain>
    </source>
</reference>
<organism evidence="1">
    <name type="scientific">Haptolina ericina</name>
    <dbReference type="NCBI Taxonomy" id="156174"/>
    <lineage>
        <taxon>Eukaryota</taxon>
        <taxon>Haptista</taxon>
        <taxon>Haptophyta</taxon>
        <taxon>Prymnesiophyceae</taxon>
        <taxon>Prymnesiales</taxon>
        <taxon>Prymnesiaceae</taxon>
        <taxon>Haptolina</taxon>
    </lineage>
</organism>
<dbReference type="AlphaFoldDB" id="A0A7S3AF58"/>
<protein>
    <submittedName>
        <fullName evidence="1">Uncharacterized protein</fullName>
    </submittedName>
</protein>
<gene>
    <name evidence="1" type="ORF">HERI1096_LOCUS2097</name>
</gene>
<name>A0A7S3AF58_9EUKA</name>
<dbReference type="EMBL" id="HBHX01003775">
    <property type="protein sequence ID" value="CAE0100383.1"/>
    <property type="molecule type" value="Transcribed_RNA"/>
</dbReference>